<dbReference type="PaxDb" id="353153-Q4CY02"/>
<dbReference type="RefSeq" id="XP_807008.1">
    <property type="nucleotide sequence ID" value="XM_801915.1"/>
</dbReference>
<organism evidence="1 2">
    <name type="scientific">Trypanosoma cruzi (strain CL Brener)</name>
    <dbReference type="NCBI Taxonomy" id="353153"/>
    <lineage>
        <taxon>Eukaryota</taxon>
        <taxon>Discoba</taxon>
        <taxon>Euglenozoa</taxon>
        <taxon>Kinetoplastea</taxon>
        <taxon>Metakinetoplastina</taxon>
        <taxon>Trypanosomatida</taxon>
        <taxon>Trypanosomatidae</taxon>
        <taxon>Trypanosoma</taxon>
        <taxon>Schizotrypanum</taxon>
    </lineage>
</organism>
<dbReference type="eggNOG" id="ENOG502RVVJ">
    <property type="taxonomic scope" value="Eukaryota"/>
</dbReference>
<evidence type="ECO:0000313" key="2">
    <source>
        <dbReference type="Proteomes" id="UP000002296"/>
    </source>
</evidence>
<comment type="caution">
    <text evidence="1">The sequence shown here is derived from an EMBL/GenBank/DDBJ whole genome shotgun (WGS) entry which is preliminary data.</text>
</comment>
<dbReference type="EMBL" id="AAHK01001492">
    <property type="protein sequence ID" value="EAN85157.1"/>
    <property type="molecule type" value="Genomic_DNA"/>
</dbReference>
<feature type="non-terminal residue" evidence="1">
    <location>
        <position position="1"/>
    </location>
</feature>
<dbReference type="GeneID" id="3537157"/>
<dbReference type="Proteomes" id="UP000002296">
    <property type="component" value="Unassembled WGS sequence"/>
</dbReference>
<gene>
    <name evidence="1" type="ORF">Tc00.1047053503643.39</name>
</gene>
<dbReference type="KEGG" id="tcr:503643.39"/>
<evidence type="ECO:0000313" key="1">
    <source>
        <dbReference type="EMBL" id="EAN85157.1"/>
    </source>
</evidence>
<reference evidence="1 2" key="1">
    <citation type="journal article" date="2005" name="Science">
        <title>The genome sequence of Trypanosoma cruzi, etiologic agent of Chagas disease.</title>
        <authorList>
            <person name="El-Sayed N.M."/>
            <person name="Myler P.J."/>
            <person name="Bartholomeu D.C."/>
            <person name="Nilsson D."/>
            <person name="Aggarwal G."/>
            <person name="Tran A.N."/>
            <person name="Ghedin E."/>
            <person name="Worthey E.A."/>
            <person name="Delcher A.L."/>
            <person name="Blandin G."/>
            <person name="Westenberger S.J."/>
            <person name="Caler E."/>
            <person name="Cerqueira G.C."/>
            <person name="Branche C."/>
            <person name="Haas B."/>
            <person name="Anupama A."/>
            <person name="Arner E."/>
            <person name="Aslund L."/>
            <person name="Attipoe P."/>
            <person name="Bontempi E."/>
            <person name="Bringaud F."/>
            <person name="Burton P."/>
            <person name="Cadag E."/>
            <person name="Campbell D.A."/>
            <person name="Carrington M."/>
            <person name="Crabtree J."/>
            <person name="Darban H."/>
            <person name="da Silveira J.F."/>
            <person name="de Jong P."/>
            <person name="Edwards K."/>
            <person name="Englund P.T."/>
            <person name="Fazelina G."/>
            <person name="Feldblyum T."/>
            <person name="Ferella M."/>
            <person name="Frasch A.C."/>
            <person name="Gull K."/>
            <person name="Horn D."/>
            <person name="Hou L."/>
            <person name="Huang Y."/>
            <person name="Kindlund E."/>
            <person name="Klingbeil M."/>
            <person name="Kluge S."/>
            <person name="Koo H."/>
            <person name="Lacerda D."/>
            <person name="Levin M.J."/>
            <person name="Lorenzi H."/>
            <person name="Louie T."/>
            <person name="Machado C.R."/>
            <person name="McCulloch R."/>
            <person name="McKenna A."/>
            <person name="Mizuno Y."/>
            <person name="Mottram J.C."/>
            <person name="Nelson S."/>
            <person name="Ochaya S."/>
            <person name="Osoegawa K."/>
            <person name="Pai G."/>
            <person name="Parsons M."/>
            <person name="Pentony M."/>
            <person name="Pettersson U."/>
            <person name="Pop M."/>
            <person name="Ramirez J.L."/>
            <person name="Rinta J."/>
            <person name="Robertson L."/>
            <person name="Salzberg S.L."/>
            <person name="Sanchez D.O."/>
            <person name="Seyler A."/>
            <person name="Sharma R."/>
            <person name="Shetty J."/>
            <person name="Simpson A.J."/>
            <person name="Sisk E."/>
            <person name="Tammi M.T."/>
            <person name="Tarleton R."/>
            <person name="Teixeira S."/>
            <person name="Van Aken S."/>
            <person name="Vogt C."/>
            <person name="Ward P.N."/>
            <person name="Wickstead B."/>
            <person name="Wortman J."/>
            <person name="White O."/>
            <person name="Fraser C.M."/>
            <person name="Stuart K.D."/>
            <person name="Andersson B."/>
        </authorList>
    </citation>
    <scope>NUCLEOTIDE SEQUENCE [LARGE SCALE GENOMIC DNA]</scope>
    <source>
        <strain evidence="1 2">CL Brener</strain>
    </source>
</reference>
<sequence length="248" mass="28242">ALKEAFWAKVRSTAPFCIKQATPLPVFGPLLRPFFVGYFADVDTLLHNASIVPENVDIVLNPVSPIEFVLAREATDRVLHKDQLLHLAYRRVERELRGEFHRFFRYLSPEVAWARSACVPFSLPGRPDEVSYELVILLQSDDIHRTFSSLRAAKLHCLLMGHTDLDVLPWDAAAPYVREASSLFYERGASNDKNCEFQGDLGVFEQRGPIQTINVAQPAESFYHDPTAAYTESHAVFTEELKLKRRVR</sequence>
<keyword evidence="2" id="KW-1185">Reference proteome</keyword>
<name>Q4CY02_TRYCC</name>
<protein>
    <submittedName>
        <fullName evidence="1">Uncharacterized protein</fullName>
    </submittedName>
</protein>
<proteinExistence type="predicted"/>
<dbReference type="AlphaFoldDB" id="Q4CY02"/>
<accession>Q4CY02</accession>
<dbReference type="InParanoid" id="Q4CY02"/>